<keyword evidence="5 6" id="KW-0472">Membrane</keyword>
<evidence type="ECO:0000256" key="6">
    <source>
        <dbReference type="RuleBase" id="RU363041"/>
    </source>
</evidence>
<dbReference type="GO" id="GO:0005886">
    <property type="term" value="C:plasma membrane"/>
    <property type="evidence" value="ECO:0007669"/>
    <property type="project" value="UniProtKB-SubCell"/>
</dbReference>
<dbReference type="AlphaFoldDB" id="A0A0P9EKV6"/>
<evidence type="ECO:0000256" key="3">
    <source>
        <dbReference type="ARBA" id="ARBA00022692"/>
    </source>
</evidence>
<keyword evidence="8" id="KW-1185">Reference proteome</keyword>
<comment type="subcellular location">
    <subcellularLocation>
        <location evidence="6">Cell membrane</location>
        <topology evidence="6">Multi-pass membrane protein</topology>
    </subcellularLocation>
    <subcellularLocation>
        <location evidence="1">Membrane</location>
        <topology evidence="1">Multi-pass membrane protein</topology>
    </subcellularLocation>
</comment>
<evidence type="ECO:0000313" key="8">
    <source>
        <dbReference type="Proteomes" id="UP000050482"/>
    </source>
</evidence>
<keyword evidence="3 6" id="KW-0812">Transmembrane</keyword>
<dbReference type="PANTHER" id="PTHR43701:SF2">
    <property type="entry name" value="MEMBRANE TRANSPORTER PROTEIN YJNA-RELATED"/>
    <property type="match status" value="1"/>
</dbReference>
<comment type="caution">
    <text evidence="7">The sequence shown here is derived from an EMBL/GenBank/DDBJ whole genome shotgun (WGS) entry which is preliminary data.</text>
</comment>
<accession>A0A0P9EKV6</accession>
<dbReference type="RefSeq" id="WP_054969132.1">
    <property type="nucleotide sequence ID" value="NZ_LJCO01000045.1"/>
</dbReference>
<evidence type="ECO:0000256" key="2">
    <source>
        <dbReference type="ARBA" id="ARBA00009142"/>
    </source>
</evidence>
<dbReference type="Pfam" id="PF01925">
    <property type="entry name" value="TauE"/>
    <property type="match status" value="1"/>
</dbReference>
<organism evidence="7 8">
    <name type="scientific">Alicyclobacillus ferrooxydans</name>
    <dbReference type="NCBI Taxonomy" id="471514"/>
    <lineage>
        <taxon>Bacteria</taxon>
        <taxon>Bacillati</taxon>
        <taxon>Bacillota</taxon>
        <taxon>Bacilli</taxon>
        <taxon>Bacillales</taxon>
        <taxon>Alicyclobacillaceae</taxon>
        <taxon>Alicyclobacillus</taxon>
    </lineage>
</organism>
<dbReference type="PANTHER" id="PTHR43701">
    <property type="entry name" value="MEMBRANE TRANSPORTER PROTEIN MJ0441-RELATED"/>
    <property type="match status" value="1"/>
</dbReference>
<feature type="transmembrane region" description="Helical" evidence="6">
    <location>
        <begin position="198"/>
        <end position="218"/>
    </location>
</feature>
<sequence>MLWVTALLILLVSAVFAMLGLGGGMLYVPIFHWLGFGLKDVVIPLGLLLNGLNTLIALIPFGRKHLVDWKGGLPMAISALILAPIGGMVAPYVPNRLLLILFSVMVLIAAVRTLWAVNRPEPDEMLPFVRRAVIGAVVAGLAGLIGGMIGIGGGFIISPLLMWIGYRTKQAAATTAYIVTFSSFSGFLGHVSHMAINPWLMVATVTSVVVASLLGSAFMANRAKPKWVKWFYGILLFLVAGKMLWPIIL</sequence>
<evidence type="ECO:0000256" key="5">
    <source>
        <dbReference type="ARBA" id="ARBA00023136"/>
    </source>
</evidence>
<name>A0A0P9EKV6_9BACL</name>
<dbReference type="STRING" id="471514.AN477_10615"/>
<dbReference type="Proteomes" id="UP000050482">
    <property type="component" value="Unassembled WGS sequence"/>
</dbReference>
<feature type="transmembrane region" description="Helical" evidence="6">
    <location>
        <begin position="171"/>
        <end position="192"/>
    </location>
</feature>
<feature type="transmembrane region" description="Helical" evidence="6">
    <location>
        <begin position="137"/>
        <end position="164"/>
    </location>
</feature>
<feature type="transmembrane region" description="Helical" evidence="6">
    <location>
        <begin position="230"/>
        <end position="248"/>
    </location>
</feature>
<evidence type="ECO:0000313" key="7">
    <source>
        <dbReference type="EMBL" id="KPV43817.1"/>
    </source>
</evidence>
<feature type="transmembrane region" description="Helical" evidence="6">
    <location>
        <begin position="73"/>
        <end position="90"/>
    </location>
</feature>
<proteinExistence type="inferred from homology"/>
<feature type="transmembrane region" description="Helical" evidence="6">
    <location>
        <begin position="97"/>
        <end position="117"/>
    </location>
</feature>
<feature type="transmembrane region" description="Helical" evidence="6">
    <location>
        <begin position="6"/>
        <end position="29"/>
    </location>
</feature>
<keyword evidence="4 6" id="KW-1133">Transmembrane helix</keyword>
<dbReference type="OrthoDB" id="6631017at2"/>
<dbReference type="InterPro" id="IPR051598">
    <property type="entry name" value="TSUP/Inactive_protease-like"/>
</dbReference>
<protein>
    <recommendedName>
        <fullName evidence="6">Probable membrane transporter protein</fullName>
    </recommendedName>
</protein>
<evidence type="ECO:0000256" key="1">
    <source>
        <dbReference type="ARBA" id="ARBA00004141"/>
    </source>
</evidence>
<gene>
    <name evidence="7" type="ORF">AN477_10615</name>
</gene>
<keyword evidence="6" id="KW-1003">Cell membrane</keyword>
<reference evidence="7 8" key="1">
    <citation type="submission" date="2015-09" db="EMBL/GenBank/DDBJ databases">
        <title>Draft genome sequence of Alicyclobacillus ferrooxydans DSM 22381.</title>
        <authorList>
            <person name="Hemp J."/>
        </authorList>
    </citation>
    <scope>NUCLEOTIDE SEQUENCE [LARGE SCALE GENOMIC DNA]</scope>
    <source>
        <strain evidence="7 8">TC-34</strain>
    </source>
</reference>
<dbReference type="EMBL" id="LJCO01000045">
    <property type="protein sequence ID" value="KPV43817.1"/>
    <property type="molecule type" value="Genomic_DNA"/>
</dbReference>
<feature type="transmembrane region" description="Helical" evidence="6">
    <location>
        <begin position="41"/>
        <end position="61"/>
    </location>
</feature>
<dbReference type="PATRIC" id="fig|471514.4.peg.5187"/>
<dbReference type="InterPro" id="IPR002781">
    <property type="entry name" value="TM_pro_TauE-like"/>
</dbReference>
<evidence type="ECO:0000256" key="4">
    <source>
        <dbReference type="ARBA" id="ARBA00022989"/>
    </source>
</evidence>
<comment type="similarity">
    <text evidence="2 6">Belongs to the 4-toluene sulfonate uptake permease (TSUP) (TC 2.A.102) family.</text>
</comment>